<evidence type="ECO:0000313" key="3">
    <source>
        <dbReference type="EMBL" id="GAB65055.1"/>
    </source>
</evidence>
<sequence length="321" mass="35601">MKSITENVKYENKKFKEEVNRLTTNPVERTLLDCYKSKLDEYIALANCKGNKIQQLEREVISVRTSAELLSKKNATLTEDKKRLLKGSENLKRDNIQLQTELENARRENQQLRDELFYKDMKMNYLVSILNVVDETILGDGGGGATQRVGAAQRRGAAHKGGPEGNHQTDKHPAMSGAKKTAQRDTKPEGCAIQKMNKKILIKSIVQKIKDINKKIHKEGDTVGALPSNVEVVEEETSAEVITRKDKHEGGRNQSDSRQLMEAYFNCNFTLNESARDGSTGENTHAAFFVNGDQLDQVGNDPSAVASVTGEDGAEPSHGAE</sequence>
<feature type="region of interest" description="Disordered" evidence="2">
    <location>
        <begin position="294"/>
        <end position="321"/>
    </location>
</feature>
<protein>
    <submittedName>
        <fullName evidence="3">Uncharacterized protein</fullName>
    </submittedName>
</protein>
<reference evidence="3 4" key="1">
    <citation type="journal article" date="2012" name="Nat. Genet.">
        <title>Plasmodium cynomolgi genome sequences provide insight into Plasmodium vivax and the monkey malaria clade.</title>
        <authorList>
            <person name="Tachibana S."/>
            <person name="Sullivan S.A."/>
            <person name="Kawai S."/>
            <person name="Nakamura S."/>
            <person name="Kim H.R."/>
            <person name="Goto N."/>
            <person name="Arisue N."/>
            <person name="Palacpac N.M.Q."/>
            <person name="Honma H."/>
            <person name="Yagi M."/>
            <person name="Tougan T."/>
            <person name="Katakai Y."/>
            <person name="Kaneko O."/>
            <person name="Mita T."/>
            <person name="Kita K."/>
            <person name="Yasutomi Y."/>
            <person name="Sutton P.L."/>
            <person name="Shakhbatyan R."/>
            <person name="Horii T."/>
            <person name="Yasunaga T."/>
            <person name="Barnwell J.W."/>
            <person name="Escalante A.A."/>
            <person name="Carlton J.M."/>
            <person name="Tanabe K."/>
        </authorList>
    </citation>
    <scope>NUCLEOTIDE SEQUENCE [LARGE SCALE GENOMIC DNA]</scope>
    <source>
        <strain evidence="3 4">B</strain>
    </source>
</reference>
<evidence type="ECO:0000313" key="4">
    <source>
        <dbReference type="Proteomes" id="UP000006319"/>
    </source>
</evidence>
<dbReference type="PhylomeDB" id="K6UST3"/>
<accession>K6UST3</accession>
<feature type="coiled-coil region" evidence="1">
    <location>
        <begin position="39"/>
        <end position="115"/>
    </location>
</feature>
<name>K6UST3_PLACD</name>
<gene>
    <name evidence="3" type="ORF">PCYB_042590</name>
</gene>
<organism evidence="3 4">
    <name type="scientific">Plasmodium cynomolgi (strain B)</name>
    <dbReference type="NCBI Taxonomy" id="1120755"/>
    <lineage>
        <taxon>Eukaryota</taxon>
        <taxon>Sar</taxon>
        <taxon>Alveolata</taxon>
        <taxon>Apicomplexa</taxon>
        <taxon>Aconoidasida</taxon>
        <taxon>Haemosporida</taxon>
        <taxon>Plasmodiidae</taxon>
        <taxon>Plasmodium</taxon>
        <taxon>Plasmodium (Plasmodium)</taxon>
    </lineage>
</organism>
<feature type="compositionally biased region" description="Low complexity" evidence="2">
    <location>
        <begin position="146"/>
        <end position="155"/>
    </location>
</feature>
<dbReference type="EMBL" id="DF157096">
    <property type="protein sequence ID" value="GAB65055.1"/>
    <property type="molecule type" value="Genomic_DNA"/>
</dbReference>
<dbReference type="AlphaFoldDB" id="K6UST3"/>
<dbReference type="VEuPathDB" id="PlasmoDB:PCYB_042590"/>
<dbReference type="GeneID" id="14695893"/>
<feature type="region of interest" description="Disordered" evidence="2">
    <location>
        <begin position="143"/>
        <end position="188"/>
    </location>
</feature>
<evidence type="ECO:0000256" key="1">
    <source>
        <dbReference type="SAM" id="Coils"/>
    </source>
</evidence>
<dbReference type="Proteomes" id="UP000006319">
    <property type="component" value="Chromosome 4"/>
</dbReference>
<keyword evidence="4" id="KW-1185">Reference proteome</keyword>
<dbReference type="OrthoDB" id="376497at2759"/>
<dbReference type="RefSeq" id="XP_004225456.1">
    <property type="nucleotide sequence ID" value="XM_004225408.1"/>
</dbReference>
<dbReference type="KEGG" id="pcy:PCYB_042590"/>
<proteinExistence type="predicted"/>
<keyword evidence="1" id="KW-0175">Coiled coil</keyword>
<evidence type="ECO:0000256" key="2">
    <source>
        <dbReference type="SAM" id="MobiDB-lite"/>
    </source>
</evidence>
<dbReference type="eggNOG" id="ENOG502R00W">
    <property type="taxonomic scope" value="Eukaryota"/>
</dbReference>